<dbReference type="PANTHER" id="PTHR15615:SF108">
    <property type="entry name" value="PROTEIN CNPPD1"/>
    <property type="match status" value="1"/>
</dbReference>
<dbReference type="InterPro" id="IPR013922">
    <property type="entry name" value="Cyclin_PHO80-like"/>
</dbReference>
<organism evidence="3 4">
    <name type="scientific">Actinomortierella ambigua</name>
    <dbReference type="NCBI Taxonomy" id="1343610"/>
    <lineage>
        <taxon>Eukaryota</taxon>
        <taxon>Fungi</taxon>
        <taxon>Fungi incertae sedis</taxon>
        <taxon>Mucoromycota</taxon>
        <taxon>Mortierellomycotina</taxon>
        <taxon>Mortierellomycetes</taxon>
        <taxon>Mortierellales</taxon>
        <taxon>Mortierellaceae</taxon>
        <taxon>Actinomortierella</taxon>
    </lineage>
</organism>
<dbReference type="Gene3D" id="1.10.472.10">
    <property type="entry name" value="Cyclin-like"/>
    <property type="match status" value="1"/>
</dbReference>
<keyword evidence="1" id="KW-0472">Membrane</keyword>
<comment type="caution">
    <text evidence="3">The sequence shown here is derived from an EMBL/GenBank/DDBJ whole genome shotgun (WGS) entry which is preliminary data.</text>
</comment>
<dbReference type="SUPFAM" id="SSF47954">
    <property type="entry name" value="Cyclin-like"/>
    <property type="match status" value="1"/>
</dbReference>
<dbReference type="GO" id="GO:0016538">
    <property type="term" value="F:cyclin-dependent protein serine/threonine kinase regulator activity"/>
    <property type="evidence" value="ECO:0007669"/>
    <property type="project" value="TreeGrafter"/>
</dbReference>
<evidence type="ECO:0000313" key="3">
    <source>
        <dbReference type="EMBL" id="KAG0268525.1"/>
    </source>
</evidence>
<dbReference type="Pfam" id="PF00134">
    <property type="entry name" value="Cyclin_N"/>
    <property type="match status" value="1"/>
</dbReference>
<dbReference type="Proteomes" id="UP000807716">
    <property type="component" value="Unassembled WGS sequence"/>
</dbReference>
<evidence type="ECO:0000313" key="4">
    <source>
        <dbReference type="Proteomes" id="UP000807716"/>
    </source>
</evidence>
<accession>A0A9P6QH60</accession>
<dbReference type="GO" id="GO:0019901">
    <property type="term" value="F:protein kinase binding"/>
    <property type="evidence" value="ECO:0007669"/>
    <property type="project" value="InterPro"/>
</dbReference>
<dbReference type="InterPro" id="IPR006671">
    <property type="entry name" value="Cyclin_N"/>
</dbReference>
<protein>
    <recommendedName>
        <fullName evidence="2">Cyclin N-terminal domain-containing protein</fullName>
    </recommendedName>
</protein>
<gene>
    <name evidence="3" type="ORF">DFQ27_006441</name>
</gene>
<dbReference type="CDD" id="cd20557">
    <property type="entry name" value="CYCLIN_ScPCL1-like"/>
    <property type="match status" value="1"/>
</dbReference>
<keyword evidence="1" id="KW-1133">Transmembrane helix</keyword>
<dbReference type="PANTHER" id="PTHR15615">
    <property type="match status" value="1"/>
</dbReference>
<proteinExistence type="predicted"/>
<reference evidence="3" key="1">
    <citation type="journal article" date="2020" name="Fungal Divers.">
        <title>Resolving the Mortierellaceae phylogeny through synthesis of multi-gene phylogenetics and phylogenomics.</title>
        <authorList>
            <person name="Vandepol N."/>
            <person name="Liber J."/>
            <person name="Desiro A."/>
            <person name="Na H."/>
            <person name="Kennedy M."/>
            <person name="Barry K."/>
            <person name="Grigoriev I.V."/>
            <person name="Miller A.N."/>
            <person name="O'Donnell K."/>
            <person name="Stajich J.E."/>
            <person name="Bonito G."/>
        </authorList>
    </citation>
    <scope>NUCLEOTIDE SEQUENCE</scope>
    <source>
        <strain evidence="3">BC1065</strain>
    </source>
</reference>
<keyword evidence="1" id="KW-0812">Transmembrane</keyword>
<name>A0A9P6QH60_9FUNG</name>
<dbReference type="AlphaFoldDB" id="A0A9P6QH60"/>
<evidence type="ECO:0000256" key="1">
    <source>
        <dbReference type="SAM" id="Phobius"/>
    </source>
</evidence>
<dbReference type="GO" id="GO:0005634">
    <property type="term" value="C:nucleus"/>
    <property type="evidence" value="ECO:0007669"/>
    <property type="project" value="TreeGrafter"/>
</dbReference>
<feature type="domain" description="Cyclin N-terminal" evidence="2">
    <location>
        <begin position="7"/>
        <end position="105"/>
    </location>
</feature>
<dbReference type="GO" id="GO:0000307">
    <property type="term" value="C:cyclin-dependent protein kinase holoenzyme complex"/>
    <property type="evidence" value="ECO:0007669"/>
    <property type="project" value="TreeGrafter"/>
</dbReference>
<feature type="transmembrane region" description="Helical" evidence="1">
    <location>
        <begin position="15"/>
        <end position="33"/>
    </location>
</feature>
<dbReference type="EMBL" id="JAAAJB010000048">
    <property type="protein sequence ID" value="KAG0268525.1"/>
    <property type="molecule type" value="Genomic_DNA"/>
</dbReference>
<keyword evidence="4" id="KW-1185">Reference proteome</keyword>
<evidence type="ECO:0000259" key="2">
    <source>
        <dbReference type="Pfam" id="PF00134"/>
    </source>
</evidence>
<dbReference type="OrthoDB" id="10250320at2759"/>
<sequence length="140" mass="16040">MRFADKLLTDFLREIYTRAALTEIALVVSLIYVERLKKVLTNMARGEPDTPFRIFLSALLAATKFLHEDGSGLNRTFASITNGYYTLADINTMERSFLGLLQFGLLVTEQDLIDYIQLHEQELKGLDLLPMLRNANQHHH</sequence>
<dbReference type="InterPro" id="IPR036915">
    <property type="entry name" value="Cyclin-like_sf"/>
</dbReference>